<accession>A0ABR2BRB1</accession>
<evidence type="ECO:0000313" key="2">
    <source>
        <dbReference type="Proteomes" id="UP001472677"/>
    </source>
</evidence>
<sequence>MWVKLFKVGATVYIFVKEYSIGPPNVEILAQYKVWLALVRCCGLATFSQPSLSWTVLTVPLSSTSSSNSFVSPTIM</sequence>
<dbReference type="EMBL" id="JBBPBM010000090">
    <property type="protein sequence ID" value="KAK8509685.1"/>
    <property type="molecule type" value="Genomic_DNA"/>
</dbReference>
<evidence type="ECO:0000313" key="1">
    <source>
        <dbReference type="EMBL" id="KAK8509685.1"/>
    </source>
</evidence>
<comment type="caution">
    <text evidence="1">The sequence shown here is derived from an EMBL/GenBank/DDBJ whole genome shotgun (WGS) entry which is preliminary data.</text>
</comment>
<name>A0ABR2BRB1_9ROSI</name>
<dbReference type="Proteomes" id="UP001472677">
    <property type="component" value="Unassembled WGS sequence"/>
</dbReference>
<protein>
    <submittedName>
        <fullName evidence="1">Uncharacterized protein</fullName>
    </submittedName>
</protein>
<proteinExistence type="predicted"/>
<gene>
    <name evidence="1" type="ORF">V6N12_001764</name>
</gene>
<keyword evidence="2" id="KW-1185">Reference proteome</keyword>
<organism evidence="1 2">
    <name type="scientific">Hibiscus sabdariffa</name>
    <name type="common">roselle</name>
    <dbReference type="NCBI Taxonomy" id="183260"/>
    <lineage>
        <taxon>Eukaryota</taxon>
        <taxon>Viridiplantae</taxon>
        <taxon>Streptophyta</taxon>
        <taxon>Embryophyta</taxon>
        <taxon>Tracheophyta</taxon>
        <taxon>Spermatophyta</taxon>
        <taxon>Magnoliopsida</taxon>
        <taxon>eudicotyledons</taxon>
        <taxon>Gunneridae</taxon>
        <taxon>Pentapetalae</taxon>
        <taxon>rosids</taxon>
        <taxon>malvids</taxon>
        <taxon>Malvales</taxon>
        <taxon>Malvaceae</taxon>
        <taxon>Malvoideae</taxon>
        <taxon>Hibiscus</taxon>
    </lineage>
</organism>
<reference evidence="1 2" key="1">
    <citation type="journal article" date="2024" name="G3 (Bethesda)">
        <title>Genome assembly of Hibiscus sabdariffa L. provides insights into metabolisms of medicinal natural products.</title>
        <authorList>
            <person name="Kim T."/>
        </authorList>
    </citation>
    <scope>NUCLEOTIDE SEQUENCE [LARGE SCALE GENOMIC DNA]</scope>
    <source>
        <strain evidence="1">TK-2024</strain>
        <tissue evidence="1">Old leaves</tissue>
    </source>
</reference>